<evidence type="ECO:0000256" key="1">
    <source>
        <dbReference type="SAM" id="SignalP"/>
    </source>
</evidence>
<accession>A0ABW3C9F4</accession>
<proteinExistence type="predicted"/>
<gene>
    <name evidence="2" type="ORF">ACFQ00_19955</name>
</gene>
<dbReference type="RefSeq" id="WP_381495220.1">
    <property type="nucleotide sequence ID" value="NZ_JBHTIK010000015.1"/>
</dbReference>
<evidence type="ECO:0000313" key="3">
    <source>
        <dbReference type="Proteomes" id="UP001597124"/>
    </source>
</evidence>
<keyword evidence="3" id="KW-1185">Reference proteome</keyword>
<protein>
    <recommendedName>
        <fullName evidence="4">TrbI/VirB10 family protein</fullName>
    </recommendedName>
</protein>
<comment type="caution">
    <text evidence="2">The sequence shown here is derived from an EMBL/GenBank/DDBJ whole genome shotgun (WGS) entry which is preliminary data.</text>
</comment>
<reference evidence="3" key="1">
    <citation type="journal article" date="2019" name="Int. J. Syst. Evol. Microbiol.">
        <title>The Global Catalogue of Microorganisms (GCM) 10K type strain sequencing project: providing services to taxonomists for standard genome sequencing and annotation.</title>
        <authorList>
            <consortium name="The Broad Institute Genomics Platform"/>
            <consortium name="The Broad Institute Genome Sequencing Center for Infectious Disease"/>
            <person name="Wu L."/>
            <person name="Ma J."/>
        </authorList>
    </citation>
    <scope>NUCLEOTIDE SEQUENCE [LARGE SCALE GENOMIC DNA]</scope>
    <source>
        <strain evidence="3">CCUG 52537</strain>
    </source>
</reference>
<dbReference type="EMBL" id="JBHTIK010000015">
    <property type="protein sequence ID" value="MFD0850608.1"/>
    <property type="molecule type" value="Genomic_DNA"/>
</dbReference>
<keyword evidence="1" id="KW-0732">Signal</keyword>
<organism evidence="2 3">
    <name type="scientific">Sphingosinicella xenopeptidilytica</name>
    <dbReference type="NCBI Taxonomy" id="364098"/>
    <lineage>
        <taxon>Bacteria</taxon>
        <taxon>Pseudomonadati</taxon>
        <taxon>Pseudomonadota</taxon>
        <taxon>Alphaproteobacteria</taxon>
        <taxon>Sphingomonadales</taxon>
        <taxon>Sphingosinicellaceae</taxon>
        <taxon>Sphingosinicella</taxon>
    </lineage>
</organism>
<sequence length="242" mass="24650">MASLLASGAFAQAPAAPPAALAAVPAAPEPAVAVEVSAAEPEQPALTRMVLPANTELLLSMNEELNTKRNVQGDTFYMTVVHDAKVGDQVAIPKGARAAGEITWRTGKGAFGKSGKMDIALRYVEVQGQRLPLVGTFRQEGEGNTVGTVAGVVAAGVFAAFITGKSGIVPRGRELAVHTKDDLVLNVRRPSVLPLLVATPAAAATASSDVVPAATETAVQSTTTAVVVPAAEAEGVTTKPQP</sequence>
<dbReference type="Proteomes" id="UP001597124">
    <property type="component" value="Unassembled WGS sequence"/>
</dbReference>
<feature type="signal peptide" evidence="1">
    <location>
        <begin position="1"/>
        <end position="22"/>
    </location>
</feature>
<evidence type="ECO:0008006" key="4">
    <source>
        <dbReference type="Google" id="ProtNLM"/>
    </source>
</evidence>
<feature type="chain" id="PRO_5046951173" description="TrbI/VirB10 family protein" evidence="1">
    <location>
        <begin position="23"/>
        <end position="242"/>
    </location>
</feature>
<name>A0ABW3C9F4_SPHXN</name>
<evidence type="ECO:0000313" key="2">
    <source>
        <dbReference type="EMBL" id="MFD0850608.1"/>
    </source>
</evidence>